<accession>A0A4U5MGG6</accession>
<keyword evidence="4 6" id="KW-1133">Transmembrane helix</keyword>
<feature type="transmembrane region" description="Helical" evidence="6">
    <location>
        <begin position="172"/>
        <end position="189"/>
    </location>
</feature>
<keyword evidence="8" id="KW-1185">Reference proteome</keyword>
<feature type="transmembrane region" description="Helical" evidence="6">
    <location>
        <begin position="101"/>
        <end position="117"/>
    </location>
</feature>
<dbReference type="GO" id="GO:0046872">
    <property type="term" value="F:metal ion binding"/>
    <property type="evidence" value="ECO:0007669"/>
    <property type="project" value="UniProtKB-KW"/>
</dbReference>
<name>A0A4U5MGG6_STECR</name>
<keyword evidence="2 6" id="KW-0812">Transmembrane</keyword>
<feature type="transmembrane region" description="Helical" evidence="6">
    <location>
        <begin position="75"/>
        <end position="94"/>
    </location>
</feature>
<keyword evidence="3" id="KW-0479">Metal-binding</keyword>
<dbReference type="PANTHER" id="PTHR13407:SF0">
    <property type="entry name" value="FI05221P"/>
    <property type="match status" value="1"/>
</dbReference>
<evidence type="ECO:0000313" key="8">
    <source>
        <dbReference type="Proteomes" id="UP000298663"/>
    </source>
</evidence>
<reference evidence="7 8" key="1">
    <citation type="journal article" date="2015" name="Genome Biol.">
        <title>Comparative genomics of Steinernema reveals deeply conserved gene regulatory networks.</title>
        <authorList>
            <person name="Dillman A.R."/>
            <person name="Macchietto M."/>
            <person name="Porter C.F."/>
            <person name="Rogers A."/>
            <person name="Williams B."/>
            <person name="Antoshechkin I."/>
            <person name="Lee M.M."/>
            <person name="Goodwin Z."/>
            <person name="Lu X."/>
            <person name="Lewis E.E."/>
            <person name="Goodrich-Blair H."/>
            <person name="Stock S.P."/>
            <person name="Adams B.J."/>
            <person name="Sternberg P.W."/>
            <person name="Mortazavi A."/>
        </authorList>
    </citation>
    <scope>NUCLEOTIDE SEQUENCE [LARGE SCALE GENOMIC DNA]</scope>
    <source>
        <strain evidence="7 8">ALL</strain>
    </source>
</reference>
<dbReference type="GO" id="GO:0061630">
    <property type="term" value="F:ubiquitin protein ligase activity"/>
    <property type="evidence" value="ECO:0007669"/>
    <property type="project" value="TreeGrafter"/>
</dbReference>
<keyword evidence="5 6" id="KW-0472">Membrane</keyword>
<dbReference type="GO" id="GO:0036503">
    <property type="term" value="P:ERAD pathway"/>
    <property type="evidence" value="ECO:0007669"/>
    <property type="project" value="TreeGrafter"/>
</dbReference>
<gene>
    <name evidence="7" type="ORF">L596_024329</name>
</gene>
<evidence type="ECO:0000256" key="4">
    <source>
        <dbReference type="ARBA" id="ARBA00022989"/>
    </source>
</evidence>
<dbReference type="InterPro" id="IPR040176">
    <property type="entry name" value="RNF121/RNF175"/>
</dbReference>
<evidence type="ECO:0000256" key="2">
    <source>
        <dbReference type="ARBA" id="ARBA00022692"/>
    </source>
</evidence>
<dbReference type="OrthoDB" id="446635at2759"/>
<protein>
    <recommendedName>
        <fullName evidence="9">RING-type domain-containing protein</fullName>
    </recommendedName>
</protein>
<feature type="transmembrane region" description="Helical" evidence="6">
    <location>
        <begin position="49"/>
        <end position="69"/>
    </location>
</feature>
<dbReference type="GO" id="GO:0000139">
    <property type="term" value="C:Golgi membrane"/>
    <property type="evidence" value="ECO:0007669"/>
    <property type="project" value="TreeGrafter"/>
</dbReference>
<comment type="subcellular location">
    <subcellularLocation>
        <location evidence="1">Membrane</location>
        <topology evidence="1">Multi-pass membrane protein</topology>
    </subcellularLocation>
</comment>
<evidence type="ECO:0000256" key="1">
    <source>
        <dbReference type="ARBA" id="ARBA00004141"/>
    </source>
</evidence>
<evidence type="ECO:0008006" key="9">
    <source>
        <dbReference type="Google" id="ProtNLM"/>
    </source>
</evidence>
<dbReference type="PANTHER" id="PTHR13407">
    <property type="entry name" value="RNF121 PROTEIN"/>
    <property type="match status" value="1"/>
</dbReference>
<evidence type="ECO:0000256" key="6">
    <source>
        <dbReference type="SAM" id="Phobius"/>
    </source>
</evidence>
<comment type="caution">
    <text evidence="7">The sequence shown here is derived from an EMBL/GenBank/DDBJ whole genome shotgun (WGS) entry which is preliminary data.</text>
</comment>
<reference evidence="7 8" key="2">
    <citation type="journal article" date="2019" name="G3 (Bethesda)">
        <title>Hybrid Assembly of the Genome of the Entomopathogenic Nematode Steinernema carpocapsae Identifies the X-Chromosome.</title>
        <authorList>
            <person name="Serra L."/>
            <person name="Macchietto M."/>
            <person name="Macias-Munoz A."/>
            <person name="McGill C.J."/>
            <person name="Rodriguez I.M."/>
            <person name="Rodriguez B."/>
            <person name="Murad R."/>
            <person name="Mortazavi A."/>
        </authorList>
    </citation>
    <scope>NUCLEOTIDE SEQUENCE [LARGE SCALE GENOMIC DNA]</scope>
    <source>
        <strain evidence="7 8">ALL</strain>
    </source>
</reference>
<dbReference type="EMBL" id="AZBU02000008">
    <property type="protein sequence ID" value="TKR68334.1"/>
    <property type="molecule type" value="Genomic_DNA"/>
</dbReference>
<evidence type="ECO:0000313" key="7">
    <source>
        <dbReference type="EMBL" id="TKR68334.1"/>
    </source>
</evidence>
<dbReference type="AlphaFoldDB" id="A0A4U5MGG6"/>
<sequence>MGDQVVIMDNNHHAILQNVDESQLSDAEKWQIEHAKLHAKHRGHESMHLEMFLILIATLVVAQVALVQWKKRHFKSYQFVTLVGMWLVPFFICLHRGWMRFFATWVLYTGFSTYVWYRTTQPQVSGGTPRFVYKWFLFLHKMSYVLGILGYLLIVGALMGLHLVIGWKANELLDIGILFMFYGLYYGVLGRDFAHICTDRLACKIGVSSRQGLLLIRFSVFYSRRFAQEGPGNRRLRRLWRASPQR</sequence>
<feature type="transmembrane region" description="Helical" evidence="6">
    <location>
        <begin position="144"/>
        <end position="165"/>
    </location>
</feature>
<organism evidence="7 8">
    <name type="scientific">Steinernema carpocapsae</name>
    <name type="common">Entomopathogenic nematode</name>
    <dbReference type="NCBI Taxonomy" id="34508"/>
    <lineage>
        <taxon>Eukaryota</taxon>
        <taxon>Metazoa</taxon>
        <taxon>Ecdysozoa</taxon>
        <taxon>Nematoda</taxon>
        <taxon>Chromadorea</taxon>
        <taxon>Rhabditida</taxon>
        <taxon>Tylenchina</taxon>
        <taxon>Panagrolaimomorpha</taxon>
        <taxon>Strongyloidoidea</taxon>
        <taxon>Steinernematidae</taxon>
        <taxon>Steinernema</taxon>
    </lineage>
</organism>
<dbReference type="Proteomes" id="UP000298663">
    <property type="component" value="Unassembled WGS sequence"/>
</dbReference>
<proteinExistence type="predicted"/>
<dbReference type="GO" id="GO:0005789">
    <property type="term" value="C:endoplasmic reticulum membrane"/>
    <property type="evidence" value="ECO:0007669"/>
    <property type="project" value="TreeGrafter"/>
</dbReference>
<evidence type="ECO:0000256" key="3">
    <source>
        <dbReference type="ARBA" id="ARBA00022723"/>
    </source>
</evidence>
<dbReference type="STRING" id="34508.A0A4U5MGG6"/>
<evidence type="ECO:0000256" key="5">
    <source>
        <dbReference type="ARBA" id="ARBA00023136"/>
    </source>
</evidence>